<evidence type="ECO:0000313" key="1">
    <source>
        <dbReference type="EMBL" id="ERL95883.1"/>
    </source>
</evidence>
<dbReference type="AlphaFoldDB" id="U4UTP9"/>
<name>U4UTP9_DENPD</name>
<accession>U4UTP9</accession>
<proteinExistence type="predicted"/>
<reference evidence="1 2" key="1">
    <citation type="journal article" date="2013" name="Genome Biol.">
        <title>Draft genome of the mountain pine beetle, Dendroctonus ponderosae Hopkins, a major forest pest.</title>
        <authorList>
            <person name="Keeling C.I."/>
            <person name="Yuen M.M."/>
            <person name="Liao N.Y."/>
            <person name="Docking T.R."/>
            <person name="Chan S.K."/>
            <person name="Taylor G.A."/>
            <person name="Palmquist D.L."/>
            <person name="Jackman S.D."/>
            <person name="Nguyen A."/>
            <person name="Li M."/>
            <person name="Henderson H."/>
            <person name="Janes J.K."/>
            <person name="Zhao Y."/>
            <person name="Pandoh P."/>
            <person name="Moore R."/>
            <person name="Sperling F.A."/>
            <person name="Huber D.P."/>
            <person name="Birol I."/>
            <person name="Jones S.J."/>
            <person name="Bohlmann J."/>
        </authorList>
    </citation>
    <scope>NUCLEOTIDE SEQUENCE</scope>
</reference>
<feature type="non-terminal residue" evidence="1">
    <location>
        <position position="44"/>
    </location>
</feature>
<protein>
    <submittedName>
        <fullName evidence="1">Uncharacterized protein</fullName>
    </submittedName>
</protein>
<dbReference type="EMBL" id="KI208571">
    <property type="protein sequence ID" value="ERL95883.1"/>
    <property type="molecule type" value="Genomic_DNA"/>
</dbReference>
<evidence type="ECO:0000313" key="2">
    <source>
        <dbReference type="Proteomes" id="UP000030742"/>
    </source>
</evidence>
<sequence>MQLFQLIKSYKEILHKPGDPLTFTNDVKHIINTSDEIPVHTKSY</sequence>
<dbReference type="Proteomes" id="UP000030742">
    <property type="component" value="Unassembled WGS sequence"/>
</dbReference>
<gene>
    <name evidence="1" type="ORF">D910_00528</name>
</gene>
<organism evidence="1 2">
    <name type="scientific">Dendroctonus ponderosae</name>
    <name type="common">Mountain pine beetle</name>
    <dbReference type="NCBI Taxonomy" id="77166"/>
    <lineage>
        <taxon>Eukaryota</taxon>
        <taxon>Metazoa</taxon>
        <taxon>Ecdysozoa</taxon>
        <taxon>Arthropoda</taxon>
        <taxon>Hexapoda</taxon>
        <taxon>Insecta</taxon>
        <taxon>Pterygota</taxon>
        <taxon>Neoptera</taxon>
        <taxon>Endopterygota</taxon>
        <taxon>Coleoptera</taxon>
        <taxon>Polyphaga</taxon>
        <taxon>Cucujiformia</taxon>
        <taxon>Curculionidae</taxon>
        <taxon>Scolytinae</taxon>
        <taxon>Dendroctonus</taxon>
    </lineage>
</organism>